<feature type="region of interest" description="Disordered" evidence="2">
    <location>
        <begin position="1"/>
        <end position="34"/>
    </location>
</feature>
<keyword evidence="4" id="KW-0808">Transferase</keyword>
<evidence type="ECO:0000256" key="3">
    <source>
        <dbReference type="SAM" id="Phobius"/>
    </source>
</evidence>
<dbReference type="EMBL" id="QGHC01000007">
    <property type="protein sequence ID" value="PWK86683.1"/>
    <property type="molecule type" value="Genomic_DNA"/>
</dbReference>
<accession>A0A316I2W3</accession>
<dbReference type="AlphaFoldDB" id="A0A316I2W3"/>
<keyword evidence="3" id="KW-0812">Transmembrane</keyword>
<sequence length="373" mass="38632">MARMSHDDPASAASPAPAPAPVPARPSPSRAAAPSRGGSVALALLLALLALVGVGYVGWRQWQQSQGGAADSRNLAALQARVGTLENTLQSVEGERAALRQRLGDADQVNRSLREELLGQSERLRNLEDAVAKLAEKSLSGHDAMLLDETEALLRMGQQRYELFHDAEGAAAAYALADQSLAAVNDGAFSGLRQSLNAEREALASRQNRTLSATLAAVQKLRDGLAALPPKPLDLPAAGKDDGAWARLRHALASVVSVQRDDGAPLAVADARLTRQLVALDLAQAQADLLGHDEADAAAALRRADAGLAAQFDGADAGVQQARAQLAALLDGLRPAPPVQLGGALAELRNLRAVHALKPDSAPAPAASAGARP</sequence>
<name>A0A316I2W3_9GAMM</name>
<evidence type="ECO:0000313" key="5">
    <source>
        <dbReference type="Proteomes" id="UP000245812"/>
    </source>
</evidence>
<keyword evidence="1" id="KW-0175">Coiled coil</keyword>
<feature type="coiled-coil region" evidence="1">
    <location>
        <begin position="75"/>
        <end position="137"/>
    </location>
</feature>
<keyword evidence="3" id="KW-1133">Transmembrane helix</keyword>
<keyword evidence="4" id="KW-0489">Methyltransferase</keyword>
<gene>
    <name evidence="4" type="ORF">C7456_10774</name>
</gene>
<dbReference type="PANTHER" id="PTHR38043:SF1">
    <property type="entry name" value="PROTEIN HEMX"/>
    <property type="match status" value="1"/>
</dbReference>
<dbReference type="PANTHER" id="PTHR38043">
    <property type="entry name" value="PROTEIN HEMX"/>
    <property type="match status" value="1"/>
</dbReference>
<keyword evidence="3" id="KW-0472">Membrane</keyword>
<evidence type="ECO:0000313" key="4">
    <source>
        <dbReference type="EMBL" id="PWK86683.1"/>
    </source>
</evidence>
<dbReference type="GO" id="GO:0032259">
    <property type="term" value="P:methylation"/>
    <property type="evidence" value="ECO:0007669"/>
    <property type="project" value="UniProtKB-KW"/>
</dbReference>
<keyword evidence="5" id="KW-1185">Reference proteome</keyword>
<comment type="caution">
    <text evidence="4">The sequence shown here is derived from an EMBL/GenBank/DDBJ whole genome shotgun (WGS) entry which is preliminary data.</text>
</comment>
<dbReference type="GO" id="GO:0008168">
    <property type="term" value="F:methyltransferase activity"/>
    <property type="evidence" value="ECO:0007669"/>
    <property type="project" value="UniProtKB-KW"/>
</dbReference>
<organism evidence="4 5">
    <name type="scientific">Fulvimonas soli</name>
    <dbReference type="NCBI Taxonomy" id="155197"/>
    <lineage>
        <taxon>Bacteria</taxon>
        <taxon>Pseudomonadati</taxon>
        <taxon>Pseudomonadota</taxon>
        <taxon>Gammaproteobacteria</taxon>
        <taxon>Lysobacterales</taxon>
        <taxon>Rhodanobacteraceae</taxon>
        <taxon>Fulvimonas</taxon>
    </lineage>
</organism>
<evidence type="ECO:0000256" key="2">
    <source>
        <dbReference type="SAM" id="MobiDB-lite"/>
    </source>
</evidence>
<feature type="transmembrane region" description="Helical" evidence="3">
    <location>
        <begin position="40"/>
        <end position="59"/>
    </location>
</feature>
<proteinExistence type="predicted"/>
<dbReference type="InterPro" id="IPR007470">
    <property type="entry name" value="HemX"/>
</dbReference>
<reference evidence="4 5" key="1">
    <citation type="submission" date="2018-05" db="EMBL/GenBank/DDBJ databases">
        <title>Genomic Encyclopedia of Type Strains, Phase IV (KMG-IV): sequencing the most valuable type-strain genomes for metagenomic binning, comparative biology and taxonomic classification.</title>
        <authorList>
            <person name="Goeker M."/>
        </authorList>
    </citation>
    <scope>NUCLEOTIDE SEQUENCE [LARGE SCALE GENOMIC DNA]</scope>
    <source>
        <strain evidence="4 5">DSM 14263</strain>
    </source>
</reference>
<evidence type="ECO:0000256" key="1">
    <source>
        <dbReference type="SAM" id="Coils"/>
    </source>
</evidence>
<dbReference type="Proteomes" id="UP000245812">
    <property type="component" value="Unassembled WGS sequence"/>
</dbReference>
<protein>
    <submittedName>
        <fullName evidence="4">Uroporphyrin-3 C-methyltransferase</fullName>
    </submittedName>
</protein>
<feature type="compositionally biased region" description="Pro residues" evidence="2">
    <location>
        <begin position="16"/>
        <end position="26"/>
    </location>
</feature>